<feature type="transmembrane region" description="Helical" evidence="1">
    <location>
        <begin position="65"/>
        <end position="86"/>
    </location>
</feature>
<gene>
    <name evidence="2" type="ORF">DFR70_102541</name>
</gene>
<feature type="transmembrane region" description="Helical" evidence="1">
    <location>
        <begin position="42"/>
        <end position="58"/>
    </location>
</feature>
<comment type="caution">
    <text evidence="2">The sequence shown here is derived from an EMBL/GenBank/DDBJ whole genome shotgun (WGS) entry which is preliminary data.</text>
</comment>
<sequence length="88" mass="9266">MRLLRGLSGIVAAGTVALMLVVIGTAVVAARRDFPGPGAESVTWHVISAVIAVAAQIYSDRRRGFAAFSGAVVVFIVAGLLLWTQWWG</sequence>
<feature type="transmembrane region" description="Helical" evidence="1">
    <location>
        <begin position="7"/>
        <end position="30"/>
    </location>
</feature>
<keyword evidence="1" id="KW-0812">Transmembrane</keyword>
<accession>A0A318K6Z1</accession>
<dbReference type="EMBL" id="QJKF01000002">
    <property type="protein sequence ID" value="PXX68855.1"/>
    <property type="molecule type" value="Genomic_DNA"/>
</dbReference>
<protein>
    <submittedName>
        <fullName evidence="2">Uncharacterized protein</fullName>
    </submittedName>
</protein>
<keyword evidence="1" id="KW-1133">Transmembrane helix</keyword>
<name>A0A318K6Z1_9NOCA</name>
<keyword evidence="3" id="KW-1185">Reference proteome</keyword>
<keyword evidence="1" id="KW-0472">Membrane</keyword>
<dbReference type="AlphaFoldDB" id="A0A318K6Z1"/>
<organism evidence="2 3">
    <name type="scientific">Nocardia tenerifensis</name>
    <dbReference type="NCBI Taxonomy" id="228006"/>
    <lineage>
        <taxon>Bacteria</taxon>
        <taxon>Bacillati</taxon>
        <taxon>Actinomycetota</taxon>
        <taxon>Actinomycetes</taxon>
        <taxon>Mycobacteriales</taxon>
        <taxon>Nocardiaceae</taxon>
        <taxon>Nocardia</taxon>
    </lineage>
</organism>
<evidence type="ECO:0000256" key="1">
    <source>
        <dbReference type="SAM" id="Phobius"/>
    </source>
</evidence>
<reference evidence="2 3" key="1">
    <citation type="submission" date="2018-05" db="EMBL/GenBank/DDBJ databases">
        <title>Genomic Encyclopedia of Type Strains, Phase IV (KMG-IV): sequencing the most valuable type-strain genomes for metagenomic binning, comparative biology and taxonomic classification.</title>
        <authorList>
            <person name="Goeker M."/>
        </authorList>
    </citation>
    <scope>NUCLEOTIDE SEQUENCE [LARGE SCALE GENOMIC DNA]</scope>
    <source>
        <strain evidence="2 3">DSM 44704</strain>
    </source>
</reference>
<dbReference type="Proteomes" id="UP000247569">
    <property type="component" value="Unassembled WGS sequence"/>
</dbReference>
<proteinExistence type="predicted"/>
<evidence type="ECO:0000313" key="2">
    <source>
        <dbReference type="EMBL" id="PXX68855.1"/>
    </source>
</evidence>
<evidence type="ECO:0000313" key="3">
    <source>
        <dbReference type="Proteomes" id="UP000247569"/>
    </source>
</evidence>
<dbReference type="OrthoDB" id="4561477at2"/>